<dbReference type="Pfam" id="PF13649">
    <property type="entry name" value="Methyltransf_25"/>
    <property type="match status" value="1"/>
</dbReference>
<name>A0A2M8M6E0_9ACTN</name>
<comment type="caution">
    <text evidence="2">The sequence shown here is derived from an EMBL/GenBank/DDBJ whole genome shotgun (WGS) entry which is preliminary data.</text>
</comment>
<keyword evidence="2" id="KW-0808">Transferase</keyword>
<dbReference type="GO" id="GO:0008168">
    <property type="term" value="F:methyltransferase activity"/>
    <property type="evidence" value="ECO:0007669"/>
    <property type="project" value="UniProtKB-KW"/>
</dbReference>
<proteinExistence type="predicted"/>
<dbReference type="InterPro" id="IPR029063">
    <property type="entry name" value="SAM-dependent_MTases_sf"/>
</dbReference>
<keyword evidence="3" id="KW-1185">Reference proteome</keyword>
<keyword evidence="2" id="KW-0489">Methyltransferase</keyword>
<evidence type="ECO:0000259" key="1">
    <source>
        <dbReference type="Pfam" id="PF13649"/>
    </source>
</evidence>
<dbReference type="EMBL" id="PGGW01000011">
    <property type="protein sequence ID" value="PJE99769.1"/>
    <property type="molecule type" value="Genomic_DNA"/>
</dbReference>
<evidence type="ECO:0000313" key="3">
    <source>
        <dbReference type="Proteomes" id="UP000230407"/>
    </source>
</evidence>
<feature type="domain" description="Methyltransferase" evidence="1">
    <location>
        <begin position="17"/>
        <end position="114"/>
    </location>
</feature>
<dbReference type="CDD" id="cd02440">
    <property type="entry name" value="AdoMet_MTases"/>
    <property type="match status" value="1"/>
</dbReference>
<dbReference type="InterPro" id="IPR050508">
    <property type="entry name" value="Methyltransf_Superfamily"/>
</dbReference>
<dbReference type="PANTHER" id="PTHR42912">
    <property type="entry name" value="METHYLTRANSFERASE"/>
    <property type="match status" value="1"/>
</dbReference>
<dbReference type="Proteomes" id="UP000230407">
    <property type="component" value="Unassembled WGS sequence"/>
</dbReference>
<reference evidence="2 3" key="1">
    <citation type="submission" date="2017-11" db="EMBL/GenBank/DDBJ databases">
        <title>Streptomyces carmine sp. nov., a novel actinomycete isolated from Sophora alopecuroides in Xinjiang, China.</title>
        <authorList>
            <person name="Wang Y."/>
            <person name="Luo X."/>
            <person name="Wan C."/>
            <person name="Zhang L."/>
        </authorList>
    </citation>
    <scope>NUCLEOTIDE SEQUENCE [LARGE SCALE GENOMIC DNA]</scope>
    <source>
        <strain evidence="2 3">TRM SA0054</strain>
    </source>
</reference>
<gene>
    <name evidence="2" type="ORF">CUT44_03125</name>
</gene>
<dbReference type="GO" id="GO:0032259">
    <property type="term" value="P:methylation"/>
    <property type="evidence" value="ECO:0007669"/>
    <property type="project" value="UniProtKB-KW"/>
</dbReference>
<evidence type="ECO:0000313" key="2">
    <source>
        <dbReference type="EMBL" id="PJE99769.1"/>
    </source>
</evidence>
<protein>
    <submittedName>
        <fullName evidence="2">Methyltransferase</fullName>
    </submittedName>
</protein>
<organism evidence="2 3">
    <name type="scientific">Streptomyces carminius</name>
    <dbReference type="NCBI Taxonomy" id="2665496"/>
    <lineage>
        <taxon>Bacteria</taxon>
        <taxon>Bacillati</taxon>
        <taxon>Actinomycetota</taxon>
        <taxon>Actinomycetes</taxon>
        <taxon>Kitasatosporales</taxon>
        <taxon>Streptomycetaceae</taxon>
        <taxon>Streptomyces</taxon>
    </lineage>
</organism>
<accession>A0A2M8M6E0</accession>
<dbReference type="Gene3D" id="3.40.50.150">
    <property type="entry name" value="Vaccinia Virus protein VP39"/>
    <property type="match status" value="1"/>
</dbReference>
<dbReference type="SUPFAM" id="SSF53335">
    <property type="entry name" value="S-adenosyl-L-methionine-dependent methyltransferases"/>
    <property type="match status" value="1"/>
</dbReference>
<dbReference type="AlphaFoldDB" id="A0A2M8M6E0"/>
<sequence>MFARLAERAGTEPGDRVLDIGCGTGALTRAVAATVTPGGGVLGLDPAPQMVEYARRRAARRGEHSEFTVGAAQEIDAADGSFDAVVTSFAVHHVRRDARGRAFAEMFRVLRPGGRLLVADFRAHAGHYEEMITAAGFTDPARGRVRPLAHWITAIRP</sequence>
<dbReference type="InterPro" id="IPR041698">
    <property type="entry name" value="Methyltransf_25"/>
</dbReference>